<dbReference type="GO" id="GO:0003677">
    <property type="term" value="F:DNA binding"/>
    <property type="evidence" value="ECO:0007669"/>
    <property type="project" value="UniProtKB-UniRule"/>
</dbReference>
<dbReference type="NCBIfam" id="TIGR03298">
    <property type="entry name" value="argP"/>
    <property type="match status" value="1"/>
</dbReference>
<keyword evidence="8" id="KW-1185">Reference proteome</keyword>
<dbReference type="InterPro" id="IPR000847">
    <property type="entry name" value="LysR_HTH_N"/>
</dbReference>
<evidence type="ECO:0000256" key="4">
    <source>
        <dbReference type="ARBA" id="ARBA00023163"/>
    </source>
</evidence>
<dbReference type="PANTHER" id="PTHR30579:SF2">
    <property type="entry name" value="HTH-TYPE TRANSCRIPTIONAL REGULATOR ARGP"/>
    <property type="match status" value="1"/>
</dbReference>
<reference evidence="7 8" key="1">
    <citation type="submission" date="2020-08" db="EMBL/GenBank/DDBJ databases">
        <authorList>
            <person name="Criscuolo A."/>
        </authorList>
    </citation>
    <scope>NUCLEOTIDE SEQUENCE [LARGE SCALE GENOMIC DNA]</scope>
    <source>
        <strain evidence="7">CIP111764</strain>
    </source>
</reference>
<evidence type="ECO:0000256" key="1">
    <source>
        <dbReference type="ARBA" id="ARBA00009437"/>
    </source>
</evidence>
<dbReference type="AlphaFoldDB" id="A0A7U7END4"/>
<dbReference type="Proteomes" id="UP000583387">
    <property type="component" value="Unassembled WGS sequence"/>
</dbReference>
<proteinExistence type="inferred from homology"/>
<dbReference type="InterPro" id="IPR005119">
    <property type="entry name" value="LysR_subst-bd"/>
</dbReference>
<dbReference type="PRINTS" id="PR00039">
    <property type="entry name" value="HTHLYSR"/>
</dbReference>
<comment type="caution">
    <text evidence="7">The sequence shown here is derived from an EMBL/GenBank/DDBJ whole genome shotgun (WGS) entry which is preliminary data.</text>
</comment>
<dbReference type="HAMAP" id="MF_00513">
    <property type="entry name" value="HTH_type_ArgP"/>
    <property type="match status" value="1"/>
</dbReference>
<gene>
    <name evidence="7" type="primary">argP_1</name>
    <name evidence="5" type="synonym">argP</name>
    <name evidence="7" type="ORF">PSEWESI4_02095</name>
</gene>
<keyword evidence="2 5" id="KW-0805">Transcription regulation</keyword>
<keyword evidence="4 5" id="KW-0804">Transcription</keyword>
<comment type="subunit">
    <text evidence="5">Homodimer.</text>
</comment>
<keyword evidence="3 5" id="KW-0238">DNA-binding</keyword>
<dbReference type="PANTHER" id="PTHR30579">
    <property type="entry name" value="TRANSCRIPTIONAL REGULATOR"/>
    <property type="match status" value="1"/>
</dbReference>
<dbReference type="RefSeq" id="WP_187671156.1">
    <property type="nucleotide sequence ID" value="NZ_CAJFCI010000042.1"/>
</dbReference>
<dbReference type="PROSITE" id="PS50931">
    <property type="entry name" value="HTH_LYSR"/>
    <property type="match status" value="1"/>
</dbReference>
<dbReference type="InterPro" id="IPR050176">
    <property type="entry name" value="LTTR"/>
</dbReference>
<feature type="domain" description="HTH lysR-type" evidence="6">
    <location>
        <begin position="2"/>
        <end position="58"/>
    </location>
</feature>
<dbReference type="NCBIfam" id="NF002964">
    <property type="entry name" value="PRK03635.1"/>
    <property type="match status" value="1"/>
</dbReference>
<dbReference type="Gene3D" id="1.10.10.10">
    <property type="entry name" value="Winged helix-like DNA-binding domain superfamily/Winged helix DNA-binding domain"/>
    <property type="match status" value="1"/>
</dbReference>
<dbReference type="InterPro" id="IPR023490">
    <property type="entry name" value="ArgP_gammaproteobact"/>
</dbReference>
<dbReference type="GO" id="GO:0003700">
    <property type="term" value="F:DNA-binding transcription factor activity"/>
    <property type="evidence" value="ECO:0007669"/>
    <property type="project" value="UniProtKB-UniRule"/>
</dbReference>
<evidence type="ECO:0000256" key="2">
    <source>
        <dbReference type="ARBA" id="ARBA00023015"/>
    </source>
</evidence>
<comment type="similarity">
    <text evidence="1 5">Belongs to the LysR transcriptional regulatory family.</text>
</comment>
<dbReference type="Pfam" id="PF03466">
    <property type="entry name" value="LysR_substrate"/>
    <property type="match status" value="1"/>
</dbReference>
<evidence type="ECO:0000313" key="7">
    <source>
        <dbReference type="EMBL" id="CAD5107818.1"/>
    </source>
</evidence>
<dbReference type="InterPro" id="IPR017685">
    <property type="entry name" value="ArgP"/>
</dbReference>
<name>A0A7U7END4_9GAMM</name>
<dbReference type="InterPro" id="IPR036390">
    <property type="entry name" value="WH_DNA-bd_sf"/>
</dbReference>
<comment type="function">
    <text evidence="5">Controls the transcription of genes involved in arginine and lysine metabolism.</text>
</comment>
<dbReference type="EMBL" id="CAJFCI010000042">
    <property type="protein sequence ID" value="CAD5107818.1"/>
    <property type="molecule type" value="Genomic_DNA"/>
</dbReference>
<dbReference type="Pfam" id="PF00126">
    <property type="entry name" value="HTH_1"/>
    <property type="match status" value="1"/>
</dbReference>
<dbReference type="NCBIfam" id="NF009888">
    <property type="entry name" value="PRK13348.1"/>
    <property type="match status" value="1"/>
</dbReference>
<sequence length="296" mass="32170">MFDYKLLAALAAVIEQGGFERAAQALGLSQSAVSQRIKLLEARVGQPVLLRATPPAPTEIGRLLLNHVQQVRLLERDLQDQVPALDEGGLPERLRIALNADSLATWWARAVGDFCAERGLLLDLVVEDQDVGLKRMRAGDVAGCVCAGDKPVAGARCIPLGAMRYRALASPAFVARHFAAGVTAAALARAPAIVFGPDDQLQHRFFAMLGGEGGFIHHLCPSSEGFVRLTSGGFGWGLVPEQQVRGELERGELVELLPGRVIDVPLYWHHWRNGGELLASLTRHLEKYTGRWLVQV</sequence>
<organism evidence="7 8">
    <name type="scientific">Zestomonas carbonaria</name>
    <dbReference type="NCBI Taxonomy" id="2762745"/>
    <lineage>
        <taxon>Bacteria</taxon>
        <taxon>Pseudomonadati</taxon>
        <taxon>Pseudomonadota</taxon>
        <taxon>Gammaproteobacteria</taxon>
        <taxon>Pseudomonadales</taxon>
        <taxon>Pseudomonadaceae</taxon>
        <taxon>Zestomonas</taxon>
    </lineage>
</organism>
<dbReference type="Gene3D" id="3.40.190.290">
    <property type="match status" value="1"/>
</dbReference>
<accession>A0A7U7END4</accession>
<evidence type="ECO:0000313" key="8">
    <source>
        <dbReference type="Proteomes" id="UP000583387"/>
    </source>
</evidence>
<evidence type="ECO:0000256" key="3">
    <source>
        <dbReference type="ARBA" id="ARBA00023125"/>
    </source>
</evidence>
<dbReference type="SUPFAM" id="SSF53850">
    <property type="entry name" value="Periplasmic binding protein-like II"/>
    <property type="match status" value="1"/>
</dbReference>
<dbReference type="SUPFAM" id="SSF46785">
    <property type="entry name" value="Winged helix' DNA-binding domain"/>
    <property type="match status" value="1"/>
</dbReference>
<dbReference type="InterPro" id="IPR036388">
    <property type="entry name" value="WH-like_DNA-bd_sf"/>
</dbReference>
<evidence type="ECO:0000259" key="6">
    <source>
        <dbReference type="PROSITE" id="PS50931"/>
    </source>
</evidence>
<protein>
    <recommendedName>
        <fullName evidence="5">HTH-type transcriptional regulator ArgP</fullName>
    </recommendedName>
</protein>
<evidence type="ECO:0000256" key="5">
    <source>
        <dbReference type="HAMAP-Rule" id="MF_00513"/>
    </source>
</evidence>